<evidence type="ECO:0000313" key="3">
    <source>
        <dbReference type="EMBL" id="CAA9572605.1"/>
    </source>
</evidence>
<organism evidence="3">
    <name type="scientific">uncultured Thermomicrobiales bacterium</name>
    <dbReference type="NCBI Taxonomy" id="1645740"/>
    <lineage>
        <taxon>Bacteria</taxon>
        <taxon>Pseudomonadati</taxon>
        <taxon>Thermomicrobiota</taxon>
        <taxon>Thermomicrobia</taxon>
        <taxon>Thermomicrobiales</taxon>
        <taxon>environmental samples</taxon>
    </lineage>
</organism>
<protein>
    <submittedName>
        <fullName evidence="3">dTDP-Rha:A-D-GlcNAc-diphosphoryl polyprenol, A-3-L-rhamnosyl transferase WbbL</fullName>
    </submittedName>
</protein>
<dbReference type="Pfam" id="PF00535">
    <property type="entry name" value="Glycos_transf_2"/>
    <property type="match status" value="1"/>
</dbReference>
<accession>A0A6J4VBA3</accession>
<feature type="transmembrane region" description="Helical" evidence="1">
    <location>
        <begin position="274"/>
        <end position="295"/>
    </location>
</feature>
<dbReference type="InterPro" id="IPR001173">
    <property type="entry name" value="Glyco_trans_2-like"/>
</dbReference>
<dbReference type="GO" id="GO:0016740">
    <property type="term" value="F:transferase activity"/>
    <property type="evidence" value="ECO:0007669"/>
    <property type="project" value="UniProtKB-KW"/>
</dbReference>
<dbReference type="EMBL" id="CADCWN010000167">
    <property type="protein sequence ID" value="CAA9572605.1"/>
    <property type="molecule type" value="Genomic_DNA"/>
</dbReference>
<dbReference type="PANTHER" id="PTHR43179">
    <property type="entry name" value="RHAMNOSYLTRANSFERASE WBBL"/>
    <property type="match status" value="1"/>
</dbReference>
<dbReference type="InterPro" id="IPR029044">
    <property type="entry name" value="Nucleotide-diphossugar_trans"/>
</dbReference>
<evidence type="ECO:0000259" key="2">
    <source>
        <dbReference type="Pfam" id="PF00535"/>
    </source>
</evidence>
<feature type="domain" description="Glycosyltransferase 2-like" evidence="2">
    <location>
        <begin position="6"/>
        <end position="154"/>
    </location>
</feature>
<proteinExistence type="predicted"/>
<gene>
    <name evidence="3" type="ORF">AVDCRST_MAG18-2153</name>
</gene>
<keyword evidence="3" id="KW-0808">Transferase</keyword>
<sequence>MANVHVVVVNYNTAGLLRRCLDHLFASDSSHPFDVTVVDNGSSDNSLRMVRDDYPQVRGLRSERNLGFSGGNNLALRRIVADGPGGAAREHEYVLLVNSDLFVEPGTIQTLVDFAESRPTVGVVGPRIEKPDGTLDLACRRSFPTPANAFFKLSGLSRRFPGHARFAAYNLTNLDDRELTEVDAVTGACMLVRLAAIDRVGLLDEAFFMYGEDLDWAYRIKAAGWQVFYNPATRTLHQKGATSARQSGRMIVEFYRAMNLFYRKHYASRAPRPLNWLVAIGIAARGALALVINLLRPAAKKRVI</sequence>
<dbReference type="SUPFAM" id="SSF53448">
    <property type="entry name" value="Nucleotide-diphospho-sugar transferases"/>
    <property type="match status" value="1"/>
</dbReference>
<evidence type="ECO:0000256" key="1">
    <source>
        <dbReference type="SAM" id="Phobius"/>
    </source>
</evidence>
<reference evidence="3" key="1">
    <citation type="submission" date="2020-02" db="EMBL/GenBank/DDBJ databases">
        <authorList>
            <person name="Meier V. D."/>
        </authorList>
    </citation>
    <scope>NUCLEOTIDE SEQUENCE</scope>
    <source>
        <strain evidence="3">AVDCRST_MAG18</strain>
    </source>
</reference>
<keyword evidence="1" id="KW-0472">Membrane</keyword>
<dbReference type="PANTHER" id="PTHR43179:SF7">
    <property type="entry name" value="RHAMNOSYLTRANSFERASE WBBL"/>
    <property type="match status" value="1"/>
</dbReference>
<dbReference type="CDD" id="cd04186">
    <property type="entry name" value="GT_2_like_c"/>
    <property type="match status" value="1"/>
</dbReference>
<name>A0A6J4VBA3_9BACT</name>
<dbReference type="AlphaFoldDB" id="A0A6J4VBA3"/>
<dbReference type="Gene3D" id="3.90.550.10">
    <property type="entry name" value="Spore Coat Polysaccharide Biosynthesis Protein SpsA, Chain A"/>
    <property type="match status" value="1"/>
</dbReference>
<keyword evidence="1" id="KW-0812">Transmembrane</keyword>
<keyword evidence="1" id="KW-1133">Transmembrane helix</keyword>